<accession>H8ZCS9</accession>
<dbReference type="Proteomes" id="UP000005622">
    <property type="component" value="Unassembled WGS sequence"/>
</dbReference>
<dbReference type="AlphaFoldDB" id="H8ZCS9"/>
<dbReference type="EMBL" id="JH604635">
    <property type="protein sequence ID" value="EHY65469.1"/>
    <property type="molecule type" value="Genomic_DNA"/>
</dbReference>
<keyword evidence="1" id="KW-0472">Membrane</keyword>
<name>H8ZCS9_NEMA1</name>
<dbReference type="HOGENOM" id="CLU_1019733_0_0_1"/>
<feature type="transmembrane region" description="Helical" evidence="1">
    <location>
        <begin position="16"/>
        <end position="34"/>
    </location>
</feature>
<organism evidence="2">
    <name type="scientific">Nematocida ausubeli (strain ATCC PRA-371 / ERTm2)</name>
    <name type="common">Nematode killer fungus</name>
    <dbReference type="NCBI Taxonomy" id="1913371"/>
    <lineage>
        <taxon>Eukaryota</taxon>
        <taxon>Fungi</taxon>
        <taxon>Fungi incertae sedis</taxon>
        <taxon>Microsporidia</taxon>
        <taxon>Nematocida</taxon>
    </lineage>
</organism>
<gene>
    <name evidence="2" type="ORF">NERG_01076</name>
</gene>
<reference evidence="2" key="1">
    <citation type="submission" date="2011-03" db="EMBL/GenBank/DDBJ databases">
        <title>The Genome Sequence of Nematocida sp1 strain ERTm2.</title>
        <authorList>
            <consortium name="The Broad Institute Genome Sequencing Platform"/>
            <consortium name="The Broad Institute Genome Sequencing Center for Infectious Disease"/>
            <person name="Cuomo C."/>
            <person name="Troemel E."/>
            <person name="Young S.K."/>
            <person name="Zeng Q."/>
            <person name="Gargeya S."/>
            <person name="Fitzgerald M."/>
            <person name="Haas B."/>
            <person name="Abouelleil A."/>
            <person name="Alvarado L."/>
            <person name="Arachchi H.M."/>
            <person name="Berlin A."/>
            <person name="Brown A."/>
            <person name="Chapman S.B."/>
            <person name="Chen Z."/>
            <person name="Dunbar C."/>
            <person name="Freedman E."/>
            <person name="Gearin G."/>
            <person name="Gellesch M."/>
            <person name="Goldberg J."/>
            <person name="Griggs A."/>
            <person name="Gujja S."/>
            <person name="Heilman E.R."/>
            <person name="Heiman D."/>
            <person name="Howarth C."/>
            <person name="Larson L."/>
            <person name="Lui A."/>
            <person name="MacDonald P.J.P."/>
            <person name="Mehta T."/>
            <person name="Montmayeur A."/>
            <person name="Murphy C."/>
            <person name="Neiman D."/>
            <person name="Pearson M."/>
            <person name="Priest M."/>
            <person name="Roberts A."/>
            <person name="Saif S."/>
            <person name="Shea T."/>
            <person name="Shenoy N."/>
            <person name="Sisk P."/>
            <person name="Stolte C."/>
            <person name="Sykes S."/>
            <person name="White J."/>
            <person name="Yandava C."/>
            <person name="Wortman J."/>
            <person name="Nusbaum C."/>
            <person name="Birren B."/>
        </authorList>
    </citation>
    <scope>NUCLEOTIDE SEQUENCE</scope>
    <source>
        <strain evidence="2">ERTm2</strain>
    </source>
</reference>
<protein>
    <submittedName>
        <fullName evidence="2">Uncharacterized protein</fullName>
    </submittedName>
</protein>
<keyword evidence="1" id="KW-0812">Transmembrane</keyword>
<sequence length="273" mass="31017">MSAEKNRTASKRKIEAIVHIVLIGLALFGSILNIKRILVRKEEAIEENINVFKKGYVHMLTLVKNEMGAKKKLNILDEKAQKEVVEKGAVYFVGYPDRIIPQDMMDDGEVAMDLPELVSYFLKEKKANPFLFGFKDIGAEICSMLNHTYRKAGLSDGFKNSTDVNQGIEGFFKGRLSAMECELVFDMFYFLVMDMHVNSGIDKSERVMDIYNSIIRMDKDSKKKEYMISACYLGQIATAVLGKQVPAWEFVPDGYSLSKEDFSRSVTKEILNL</sequence>
<evidence type="ECO:0000256" key="1">
    <source>
        <dbReference type="SAM" id="Phobius"/>
    </source>
</evidence>
<proteinExistence type="predicted"/>
<keyword evidence="1" id="KW-1133">Transmembrane helix</keyword>
<evidence type="ECO:0000313" key="2">
    <source>
        <dbReference type="EMBL" id="EHY65469.1"/>
    </source>
</evidence>